<sequence>MSQDQILIYAILALTIAAFLWGKYRHDVVALGALMASVLAGLVPAEAAFNGFGHPAVVTVAAVLVLSRALQRTGAVDALARRVLPAKAGRLVAVSALMGLGAFLSAFMNNVGAMALLMPLAIQLSARLGLAPGQVLMPLAFGTILGGMTTLVGTPPNLIVAGFRSEAAGGPFVMFDYAWIGLPVALAGGAFVALIGWRLVPVRRPAGEAAFETGTYLTEFQVPEGSKAIGMTLRGFEDKLDGAALQIIALVRAGVRMNAPHGGRKIREGDTLLVEGDAKVLTETAAQNDVALEGLGPPAEEELAEDDVVLREYAVLPGSALINRSARRLQLRSRYGVALVAVSREGRRPGGRLGTMALRSGDLILLRGAGSVLAQLAQDMGCVPLDTAPLSVPDKGQAWTAAGIMVVSVALAALGVLPAAAAFTLGVLATMVSRTLPLRDLYTAIDWPVVVLLAALIPVAGAMQATGAADLLAGVLVGWLAQGNAVAALVVVLLVTMFLSDVMNNAATAAVMAPIALGIAATLGVQADGFLMAVAIGASCAFLTPIGHQNNTLILGPGGFGFGDYWKLGLILEAIIVAISVPMILLVWPL</sequence>
<feature type="transmembrane region" description="Helical" evidence="7">
    <location>
        <begin position="91"/>
        <end position="122"/>
    </location>
</feature>
<dbReference type="AlphaFoldDB" id="A0A2T8HT77"/>
<feature type="domain" description="RCK C-terminal" evidence="8">
    <location>
        <begin position="298"/>
        <end position="382"/>
    </location>
</feature>
<feature type="transmembrane region" description="Helical" evidence="7">
    <location>
        <begin position="441"/>
        <end position="459"/>
    </location>
</feature>
<feature type="transmembrane region" description="Helical" evidence="7">
    <location>
        <begin position="51"/>
        <end position="70"/>
    </location>
</feature>
<feature type="transmembrane region" description="Helical" evidence="7">
    <location>
        <begin position="530"/>
        <end position="548"/>
    </location>
</feature>
<evidence type="ECO:0000259" key="8">
    <source>
        <dbReference type="PROSITE" id="PS51202"/>
    </source>
</evidence>
<dbReference type="RefSeq" id="WP_116558441.1">
    <property type="nucleotide sequence ID" value="NZ_QDKM01000004.1"/>
</dbReference>
<dbReference type="InterPro" id="IPR004680">
    <property type="entry name" value="Cit_transptr-like_dom"/>
</dbReference>
<keyword evidence="2" id="KW-0813">Transport</keyword>
<comment type="caution">
    <text evidence="9">The sequence shown here is derived from an EMBL/GenBank/DDBJ whole genome shotgun (WGS) entry which is preliminary data.</text>
</comment>
<accession>A0A2T8HT77</accession>
<dbReference type="PROSITE" id="PS51202">
    <property type="entry name" value="RCK_C"/>
    <property type="match status" value="2"/>
</dbReference>
<keyword evidence="3 7" id="KW-0812">Transmembrane</keyword>
<dbReference type="OrthoDB" id="9809303at2"/>
<evidence type="ECO:0000256" key="1">
    <source>
        <dbReference type="ARBA" id="ARBA00004141"/>
    </source>
</evidence>
<comment type="subcellular location">
    <subcellularLocation>
        <location evidence="1">Membrane</location>
        <topology evidence="1">Multi-pass membrane protein</topology>
    </subcellularLocation>
</comment>
<feature type="transmembrane region" description="Helical" evidence="7">
    <location>
        <begin position="471"/>
        <end position="499"/>
    </location>
</feature>
<proteinExistence type="predicted"/>
<dbReference type="SUPFAM" id="SSF116726">
    <property type="entry name" value="TrkA C-terminal domain-like"/>
    <property type="match status" value="2"/>
</dbReference>
<dbReference type="Pfam" id="PF03600">
    <property type="entry name" value="CitMHS"/>
    <property type="match status" value="1"/>
</dbReference>
<feature type="transmembrane region" description="Helical" evidence="7">
    <location>
        <begin position="568"/>
        <end position="588"/>
    </location>
</feature>
<evidence type="ECO:0000256" key="6">
    <source>
        <dbReference type="ARBA" id="ARBA00023136"/>
    </source>
</evidence>
<reference evidence="9 10" key="1">
    <citation type="submission" date="2018-04" db="EMBL/GenBank/DDBJ databases">
        <title>Pararhodobacter oceanense sp. nov., isolated from marine intertidal sediment.</title>
        <authorList>
            <person name="Wang X.-L."/>
            <person name="Du Z.-J."/>
        </authorList>
    </citation>
    <scope>NUCLEOTIDE SEQUENCE [LARGE SCALE GENOMIC DNA]</scope>
    <source>
        <strain evidence="9 10">AM505</strain>
    </source>
</reference>
<name>A0A2T8HT77_9RHOB</name>
<dbReference type="GO" id="GO:0008324">
    <property type="term" value="F:monoatomic cation transmembrane transporter activity"/>
    <property type="evidence" value="ECO:0007669"/>
    <property type="project" value="InterPro"/>
</dbReference>
<feature type="domain" description="RCK C-terminal" evidence="8">
    <location>
        <begin position="204"/>
        <end position="290"/>
    </location>
</feature>
<keyword evidence="4" id="KW-0677">Repeat</keyword>
<dbReference type="EMBL" id="QDKM01000004">
    <property type="protein sequence ID" value="PVH28607.1"/>
    <property type="molecule type" value="Genomic_DNA"/>
</dbReference>
<evidence type="ECO:0000313" key="10">
    <source>
        <dbReference type="Proteomes" id="UP000245911"/>
    </source>
</evidence>
<feature type="transmembrane region" description="Helical" evidence="7">
    <location>
        <begin position="28"/>
        <end position="45"/>
    </location>
</feature>
<evidence type="ECO:0000256" key="3">
    <source>
        <dbReference type="ARBA" id="ARBA00022692"/>
    </source>
</evidence>
<keyword evidence="10" id="KW-1185">Reference proteome</keyword>
<feature type="transmembrane region" description="Helical" evidence="7">
    <location>
        <begin position="6"/>
        <end position="21"/>
    </location>
</feature>
<evidence type="ECO:0000313" key="9">
    <source>
        <dbReference type="EMBL" id="PVH28607.1"/>
    </source>
</evidence>
<feature type="transmembrane region" description="Helical" evidence="7">
    <location>
        <begin position="404"/>
        <end position="429"/>
    </location>
</feature>
<dbReference type="Gene3D" id="3.30.70.1450">
    <property type="entry name" value="Regulator of K+ conductance, C-terminal domain"/>
    <property type="match status" value="2"/>
</dbReference>
<protein>
    <submittedName>
        <fullName evidence="9">SLC13 family permease</fullName>
    </submittedName>
</protein>
<dbReference type="PANTHER" id="PTHR43652">
    <property type="entry name" value="BASIC AMINO ACID ANTIPORTER YFCC-RELATED"/>
    <property type="match status" value="1"/>
</dbReference>
<feature type="transmembrane region" description="Helical" evidence="7">
    <location>
        <begin position="177"/>
        <end position="197"/>
    </location>
</feature>
<evidence type="ECO:0000256" key="2">
    <source>
        <dbReference type="ARBA" id="ARBA00022448"/>
    </source>
</evidence>
<gene>
    <name evidence="9" type="ORF">DDE20_10415</name>
</gene>
<dbReference type="InterPro" id="IPR006037">
    <property type="entry name" value="RCK_C"/>
</dbReference>
<keyword evidence="5 7" id="KW-1133">Transmembrane helix</keyword>
<evidence type="ECO:0000256" key="5">
    <source>
        <dbReference type="ARBA" id="ARBA00022989"/>
    </source>
</evidence>
<dbReference type="GO" id="GO:0005886">
    <property type="term" value="C:plasma membrane"/>
    <property type="evidence" value="ECO:0007669"/>
    <property type="project" value="TreeGrafter"/>
</dbReference>
<dbReference type="Pfam" id="PF02080">
    <property type="entry name" value="TrkA_C"/>
    <property type="match status" value="2"/>
</dbReference>
<organism evidence="9 10">
    <name type="scientific">Pararhodobacter oceanensis</name>
    <dbReference type="NCBI Taxonomy" id="2172121"/>
    <lineage>
        <taxon>Bacteria</taxon>
        <taxon>Pseudomonadati</taxon>
        <taxon>Pseudomonadota</taxon>
        <taxon>Alphaproteobacteria</taxon>
        <taxon>Rhodobacterales</taxon>
        <taxon>Paracoccaceae</taxon>
        <taxon>Pararhodobacter</taxon>
    </lineage>
</organism>
<dbReference type="InterPro" id="IPR051679">
    <property type="entry name" value="DASS-Related_Transporters"/>
</dbReference>
<dbReference type="GO" id="GO:0006813">
    <property type="term" value="P:potassium ion transport"/>
    <property type="evidence" value="ECO:0007669"/>
    <property type="project" value="InterPro"/>
</dbReference>
<keyword evidence="6 7" id="KW-0472">Membrane</keyword>
<feature type="transmembrane region" description="Helical" evidence="7">
    <location>
        <begin position="505"/>
        <end position="523"/>
    </location>
</feature>
<evidence type="ECO:0000256" key="7">
    <source>
        <dbReference type="SAM" id="Phobius"/>
    </source>
</evidence>
<dbReference type="InterPro" id="IPR036721">
    <property type="entry name" value="RCK_C_sf"/>
</dbReference>
<evidence type="ECO:0000256" key="4">
    <source>
        <dbReference type="ARBA" id="ARBA00022737"/>
    </source>
</evidence>
<dbReference type="Proteomes" id="UP000245911">
    <property type="component" value="Unassembled WGS sequence"/>
</dbReference>
<dbReference type="PANTHER" id="PTHR43652:SF2">
    <property type="entry name" value="BASIC AMINO ACID ANTIPORTER YFCC-RELATED"/>
    <property type="match status" value="1"/>
</dbReference>